<organism evidence="1 2">
    <name type="scientific">Jejuia pallidilutea</name>
    <dbReference type="NCBI Taxonomy" id="504487"/>
    <lineage>
        <taxon>Bacteria</taxon>
        <taxon>Pseudomonadati</taxon>
        <taxon>Bacteroidota</taxon>
        <taxon>Flavobacteriia</taxon>
        <taxon>Flavobacteriales</taxon>
        <taxon>Flavobacteriaceae</taxon>
        <taxon>Jejuia</taxon>
    </lineage>
</organism>
<accession>A0A362X2G8</accession>
<dbReference type="AlphaFoldDB" id="A0A362X2G8"/>
<dbReference type="EMBL" id="PVEO01000002">
    <property type="protein sequence ID" value="PQV50606.1"/>
    <property type="molecule type" value="Genomic_DNA"/>
</dbReference>
<protein>
    <submittedName>
        <fullName evidence="1">Uncharacterized protein</fullName>
    </submittedName>
</protein>
<name>A0A362X2G8_9FLAO</name>
<dbReference type="Proteomes" id="UP000251545">
    <property type="component" value="Unassembled WGS sequence"/>
</dbReference>
<gene>
    <name evidence="1" type="ORF">CLV33_102471</name>
</gene>
<sequence length="61" mass="7498">MYEKHIQILIAKGYNLENYKYRAANMFNQLFEMVKQSFKQILLISKVNTRYRRRIVLTKIK</sequence>
<reference evidence="1 2" key="1">
    <citation type="submission" date="2018-02" db="EMBL/GenBank/DDBJ databases">
        <title>Genomic Encyclopedia of Archaeal and Bacterial Type Strains, Phase II (KMG-II): from individual species to whole genera.</title>
        <authorList>
            <person name="Goeker M."/>
        </authorList>
    </citation>
    <scope>NUCLEOTIDE SEQUENCE [LARGE SCALE GENOMIC DNA]</scope>
    <source>
        <strain evidence="1 2">DSM 21165</strain>
    </source>
</reference>
<evidence type="ECO:0000313" key="2">
    <source>
        <dbReference type="Proteomes" id="UP000251545"/>
    </source>
</evidence>
<comment type="caution">
    <text evidence="1">The sequence shown here is derived from an EMBL/GenBank/DDBJ whole genome shotgun (WGS) entry which is preliminary data.</text>
</comment>
<proteinExistence type="predicted"/>
<evidence type="ECO:0000313" key="1">
    <source>
        <dbReference type="EMBL" id="PQV50606.1"/>
    </source>
</evidence>